<feature type="disulfide bond" evidence="13">
    <location>
        <begin position="283"/>
        <end position="301"/>
    </location>
</feature>
<dbReference type="PANTHER" id="PTHR22722">
    <property type="entry name" value="LOW-DENSITY LIPOPROTEIN RECEPTOR-RELATED PROTEIN 2-RELATED"/>
    <property type="match status" value="1"/>
</dbReference>
<sequence length="624" mass="70785">FAFITVTVHVHPISFSHFLHNRFIVFVTLFNFISSGYRSDLDDPEGLAYDWIHNRVYFTDYYAGNVQSMGVDGKNRSIIVTANSPRGIIYTSSALSHPRYLYWTDWGSPAKIERATLSGNFQTTIISGNLVSPNGLTLDYEERMLYWADSSLCIERSTLTGENRQVIVHGVTYPFAMTVFQQDIFWTDWTERCVYRAGKDDGSDITAIVQDMQYRPNDIHVYAGSKQESCSSFCQQFNGGCSHICVSVGPECQCPEGKWYLANNGKDCIKDTGKRCQPEQFTCLNGNCISAQWKCDGSKDCQDNTDELERVCETILTSCKSHAKSCLFRLPLLSSFCAGVNECLSPPIHQCAQICTDTLTGYYCSCHPGYKLMPDGKACEDIDECLSTPAVCSQICENAFGSYHCKCAPGYIREPDGRTCRQNSGIAPYLLYSNRYYIRNLTTDGSHLSIVQQGLSNVVALDFDHYEKRLYCDTDYLTLFVLIALILLLLLLLIGLFVISYEKFCVPYKCDEDTEFSCKSNYRCIPLWERCDGTNDCIDNSDEQGCGQCLCVCRCVAVRRKGCNKKNCTRRVHIKFSPGHVKFKKNQCKTTLVFEKSLVSQEKSYFLPFPNLYSYTIERFNYNL</sequence>
<dbReference type="InterPro" id="IPR026823">
    <property type="entry name" value="cEGF"/>
</dbReference>
<dbReference type="FunFam" id="2.10.25.10:FF:000037">
    <property type="entry name" value="Signal peptide, CUB domain and EGF-like domain-containing 2"/>
    <property type="match status" value="1"/>
</dbReference>
<dbReference type="GO" id="GO:0005509">
    <property type="term" value="F:calcium ion binding"/>
    <property type="evidence" value="ECO:0007669"/>
    <property type="project" value="InterPro"/>
</dbReference>
<dbReference type="GO" id="GO:0016324">
    <property type="term" value="C:apical plasma membrane"/>
    <property type="evidence" value="ECO:0007669"/>
    <property type="project" value="TreeGrafter"/>
</dbReference>
<dbReference type="InterPro" id="IPR002172">
    <property type="entry name" value="LDrepeatLR_classA_rpt"/>
</dbReference>
<reference evidence="17" key="2">
    <citation type="submission" date="2025-09" db="UniProtKB">
        <authorList>
            <consortium name="Ensembl"/>
        </authorList>
    </citation>
    <scope>IDENTIFICATION</scope>
</reference>
<dbReference type="STRING" id="80966.ENSAPOP00000026185"/>
<dbReference type="SUPFAM" id="SSF57196">
    <property type="entry name" value="EGF/Laminin"/>
    <property type="match status" value="2"/>
</dbReference>
<dbReference type="Gene3D" id="2.10.25.10">
    <property type="entry name" value="Laminin"/>
    <property type="match status" value="2"/>
</dbReference>
<evidence type="ECO:0000313" key="17">
    <source>
        <dbReference type="Ensembl" id="ENSAPOP00000026185.1"/>
    </source>
</evidence>
<keyword evidence="12" id="KW-0325">Glycoprotein</keyword>
<dbReference type="AlphaFoldDB" id="A0A3Q1HBP6"/>
<name>A0A3Q1HBP6_9TELE</name>
<feature type="domain" description="EGF-like" evidence="16">
    <location>
        <begin position="364"/>
        <end position="379"/>
    </location>
</feature>
<evidence type="ECO:0000256" key="6">
    <source>
        <dbReference type="ARBA" id="ARBA00022729"/>
    </source>
</evidence>
<feature type="transmembrane region" description="Helical" evidence="15">
    <location>
        <begin position="476"/>
        <end position="499"/>
    </location>
</feature>
<dbReference type="InterPro" id="IPR001881">
    <property type="entry name" value="EGF-like_Ca-bd_dom"/>
</dbReference>
<keyword evidence="7" id="KW-0677">Repeat</keyword>
<dbReference type="PROSITE" id="PS01209">
    <property type="entry name" value="LDLRA_1"/>
    <property type="match status" value="1"/>
</dbReference>
<keyword evidence="6" id="KW-0732">Signal</keyword>
<dbReference type="SMART" id="SM00192">
    <property type="entry name" value="LDLa"/>
    <property type="match status" value="2"/>
</dbReference>
<keyword evidence="18" id="KW-1185">Reference proteome</keyword>
<dbReference type="GO" id="GO:0006898">
    <property type="term" value="P:receptor-mediated endocytosis"/>
    <property type="evidence" value="ECO:0007669"/>
    <property type="project" value="TreeGrafter"/>
</dbReference>
<keyword evidence="4" id="KW-0254">Endocytosis</keyword>
<evidence type="ECO:0000256" key="13">
    <source>
        <dbReference type="PROSITE-ProRule" id="PRU00124"/>
    </source>
</evidence>
<evidence type="ECO:0000256" key="10">
    <source>
        <dbReference type="ARBA" id="ARBA00023157"/>
    </source>
</evidence>
<dbReference type="GO" id="GO:0043235">
    <property type="term" value="C:receptor complex"/>
    <property type="evidence" value="ECO:0007669"/>
    <property type="project" value="TreeGrafter"/>
</dbReference>
<dbReference type="InterPro" id="IPR051221">
    <property type="entry name" value="LDLR-related"/>
</dbReference>
<dbReference type="GeneTree" id="ENSGT00940000165769"/>
<dbReference type="SMART" id="SM00181">
    <property type="entry name" value="EGF"/>
    <property type="match status" value="4"/>
</dbReference>
<dbReference type="PROSITE" id="PS50068">
    <property type="entry name" value="LDLRA_2"/>
    <property type="match status" value="2"/>
</dbReference>
<dbReference type="InterPro" id="IPR000742">
    <property type="entry name" value="EGF"/>
</dbReference>
<dbReference type="InterPro" id="IPR000033">
    <property type="entry name" value="LDLR_classB_rpt"/>
</dbReference>
<accession>A0A3Q1HBP6</accession>
<comment type="subcellular location">
    <subcellularLocation>
        <location evidence="1">Membrane</location>
        <topology evidence="1">Single-pass membrane protein</topology>
    </subcellularLocation>
</comment>
<evidence type="ECO:0000256" key="3">
    <source>
        <dbReference type="ARBA" id="ARBA00022536"/>
    </source>
</evidence>
<evidence type="ECO:0000259" key="16">
    <source>
        <dbReference type="PROSITE" id="PS01186"/>
    </source>
</evidence>
<evidence type="ECO:0000256" key="15">
    <source>
        <dbReference type="SAM" id="Phobius"/>
    </source>
</evidence>
<feature type="repeat" description="LDL-receptor class B" evidence="14">
    <location>
        <begin position="99"/>
        <end position="142"/>
    </location>
</feature>
<keyword evidence="5 15" id="KW-0812">Transmembrane</keyword>
<dbReference type="Proteomes" id="UP000257200">
    <property type="component" value="Unplaced"/>
</dbReference>
<dbReference type="SUPFAM" id="SSF57424">
    <property type="entry name" value="LDL receptor-like module"/>
    <property type="match status" value="2"/>
</dbReference>
<comment type="caution">
    <text evidence="13">Lacks conserved residue(s) required for the propagation of feature annotation.</text>
</comment>
<dbReference type="SUPFAM" id="SSF63825">
    <property type="entry name" value="YWTD domain"/>
    <property type="match status" value="1"/>
</dbReference>
<dbReference type="FunFam" id="4.10.400.10:FF:000034">
    <property type="entry name" value="Low-density lipoprotein receptor-related protein 2"/>
    <property type="match status" value="1"/>
</dbReference>
<organism evidence="17 18">
    <name type="scientific">Acanthochromis polyacanthus</name>
    <name type="common">spiny chromis</name>
    <dbReference type="NCBI Taxonomy" id="80966"/>
    <lineage>
        <taxon>Eukaryota</taxon>
        <taxon>Metazoa</taxon>
        <taxon>Chordata</taxon>
        <taxon>Craniata</taxon>
        <taxon>Vertebrata</taxon>
        <taxon>Euteleostomi</taxon>
        <taxon>Actinopterygii</taxon>
        <taxon>Neopterygii</taxon>
        <taxon>Teleostei</taxon>
        <taxon>Neoteleostei</taxon>
        <taxon>Acanthomorphata</taxon>
        <taxon>Ovalentaria</taxon>
        <taxon>Pomacentridae</taxon>
        <taxon>Acanthochromis</taxon>
    </lineage>
</organism>
<evidence type="ECO:0000256" key="14">
    <source>
        <dbReference type="PROSITE-ProRule" id="PRU00461"/>
    </source>
</evidence>
<comment type="similarity">
    <text evidence="2">Belongs to the LDLR family.</text>
</comment>
<dbReference type="PROSITE" id="PS01186">
    <property type="entry name" value="EGF_2"/>
    <property type="match status" value="2"/>
</dbReference>
<dbReference type="Pfam" id="PF00058">
    <property type="entry name" value="Ldl_recept_b"/>
    <property type="match status" value="1"/>
</dbReference>
<dbReference type="InterPro" id="IPR036055">
    <property type="entry name" value="LDL_receptor-like_sf"/>
</dbReference>
<dbReference type="CDD" id="cd00112">
    <property type="entry name" value="LDLa"/>
    <property type="match status" value="2"/>
</dbReference>
<dbReference type="FunFam" id="2.10.25.10:FF:000010">
    <property type="entry name" value="Pro-epidermal growth factor"/>
    <property type="match status" value="1"/>
</dbReference>
<feature type="domain" description="EGF-like" evidence="16">
    <location>
        <begin position="405"/>
        <end position="420"/>
    </location>
</feature>
<dbReference type="Gene3D" id="4.10.400.10">
    <property type="entry name" value="Low-density Lipoprotein Receptor"/>
    <property type="match status" value="2"/>
</dbReference>
<dbReference type="Pfam" id="PF00057">
    <property type="entry name" value="Ldl_recept_a"/>
    <property type="match status" value="2"/>
</dbReference>
<evidence type="ECO:0000256" key="7">
    <source>
        <dbReference type="ARBA" id="ARBA00022737"/>
    </source>
</evidence>
<reference evidence="17" key="1">
    <citation type="submission" date="2025-08" db="UniProtKB">
        <authorList>
            <consortium name="Ensembl"/>
        </authorList>
    </citation>
    <scope>IDENTIFICATION</scope>
</reference>
<dbReference type="PROSITE" id="PS51120">
    <property type="entry name" value="LDLRB"/>
    <property type="match status" value="2"/>
</dbReference>
<dbReference type="Ensembl" id="ENSAPOT00000004358.1">
    <property type="protein sequence ID" value="ENSAPOP00000026185.1"/>
    <property type="gene ID" value="ENSAPOG00000009827.1"/>
</dbReference>
<evidence type="ECO:0000256" key="2">
    <source>
        <dbReference type="ARBA" id="ARBA00009939"/>
    </source>
</evidence>
<dbReference type="FunFam" id="2.120.10.30:FF:000241">
    <property type="entry name" value="Low-density lipoprotein receptor-related protein 6"/>
    <property type="match status" value="1"/>
</dbReference>
<dbReference type="InParanoid" id="A0A3Q1HBP6"/>
<evidence type="ECO:0000256" key="9">
    <source>
        <dbReference type="ARBA" id="ARBA00023136"/>
    </source>
</evidence>
<evidence type="ECO:0000313" key="18">
    <source>
        <dbReference type="Proteomes" id="UP000257200"/>
    </source>
</evidence>
<keyword evidence="8 15" id="KW-1133">Transmembrane helix</keyword>
<dbReference type="InterPro" id="IPR011042">
    <property type="entry name" value="6-blade_b-propeller_TolB-like"/>
</dbReference>
<dbReference type="InterPro" id="IPR018097">
    <property type="entry name" value="EGF_Ca-bd_CS"/>
</dbReference>
<dbReference type="Gene3D" id="2.120.10.30">
    <property type="entry name" value="TolB, C-terminal domain"/>
    <property type="match status" value="2"/>
</dbReference>
<proteinExistence type="inferred from homology"/>
<keyword evidence="11" id="KW-0675">Receptor</keyword>
<dbReference type="PROSITE" id="PS01187">
    <property type="entry name" value="EGF_CA"/>
    <property type="match status" value="1"/>
</dbReference>
<dbReference type="GO" id="GO:0042562">
    <property type="term" value="F:hormone binding"/>
    <property type="evidence" value="ECO:0007669"/>
    <property type="project" value="TreeGrafter"/>
</dbReference>
<dbReference type="SMART" id="SM00135">
    <property type="entry name" value="LY"/>
    <property type="match status" value="4"/>
</dbReference>
<dbReference type="PRINTS" id="PR00261">
    <property type="entry name" value="LDLRECEPTOR"/>
</dbReference>
<evidence type="ECO:0000256" key="1">
    <source>
        <dbReference type="ARBA" id="ARBA00004167"/>
    </source>
</evidence>
<keyword evidence="9 15" id="KW-0472">Membrane</keyword>
<dbReference type="PANTHER" id="PTHR22722:SF11">
    <property type="entry name" value="LOW-DENSITY LIPOPROTEIN RECEPTOR-RELATED PROTEIN 2"/>
    <property type="match status" value="1"/>
</dbReference>
<dbReference type="Pfam" id="PF12662">
    <property type="entry name" value="cEGF"/>
    <property type="match status" value="1"/>
</dbReference>
<feature type="repeat" description="LDL-receptor class B" evidence="14">
    <location>
        <begin position="143"/>
        <end position="183"/>
    </location>
</feature>
<evidence type="ECO:0000256" key="8">
    <source>
        <dbReference type="ARBA" id="ARBA00022989"/>
    </source>
</evidence>
<evidence type="ECO:0000256" key="12">
    <source>
        <dbReference type="ARBA" id="ARBA00023180"/>
    </source>
</evidence>
<keyword evidence="10 13" id="KW-1015">Disulfide bond</keyword>
<feature type="disulfide bond" evidence="13">
    <location>
        <begin position="531"/>
        <end position="546"/>
    </location>
</feature>
<protein>
    <recommendedName>
        <fullName evidence="16">EGF-like domain-containing protein</fullName>
    </recommendedName>
</protein>
<evidence type="ECO:0000256" key="5">
    <source>
        <dbReference type="ARBA" id="ARBA00022692"/>
    </source>
</evidence>
<feature type="disulfide bond" evidence="13">
    <location>
        <begin position="276"/>
        <end position="288"/>
    </location>
</feature>
<evidence type="ECO:0000256" key="4">
    <source>
        <dbReference type="ARBA" id="ARBA00022583"/>
    </source>
</evidence>
<dbReference type="InterPro" id="IPR023415">
    <property type="entry name" value="LDLR_class-A_CS"/>
</dbReference>
<dbReference type="SMART" id="SM00179">
    <property type="entry name" value="EGF_CA"/>
    <property type="match status" value="2"/>
</dbReference>
<evidence type="ECO:0000256" key="11">
    <source>
        <dbReference type="ARBA" id="ARBA00023170"/>
    </source>
</evidence>
<keyword evidence="3" id="KW-0245">EGF-like domain</keyword>